<evidence type="ECO:0000313" key="8">
    <source>
        <dbReference type="EMBL" id="KZV94809.1"/>
    </source>
</evidence>
<protein>
    <submittedName>
        <fullName evidence="8">FabD/lysophospholipase-like protein</fullName>
    </submittedName>
</protein>
<feature type="domain" description="PNPLA" evidence="7">
    <location>
        <begin position="60"/>
        <end position="262"/>
    </location>
</feature>
<evidence type="ECO:0000256" key="5">
    <source>
        <dbReference type="SAM" id="MobiDB-lite"/>
    </source>
</evidence>
<sequence>MDTTTTASPRLSRVGTSSTVSTQGSNFSFTSRISRTSTAATSIAESLQVPPPAVPLRNVFSFDGGGVRGVFGALVLEAVQEQLDTITEERGVPCVPINDKNVAHEAIGTSAGALTTIMFALMGLPPAVIITYFLAFSEAIFRYKRVIPLWMKRLPWNWAQRRCSSTQMRAAISDLLRDLGYEPDVALSSFAITAPDVAIVTVDTSNADDAVLLCNTADSTWTVCDAAMASTAAPLLMKPVSHNGKTYIDGAFKANNPSPHIRTPVNEVNVLLSIGTGNQNIELPATPSLFGIFKTVRALGHKVSSPRDADRETRRVFEAVGRGERYVRIEPPADIANIRLNDWRGLPGFVERSRVWLKSPEVVEKLRRVADFIETNLRAQEQLC</sequence>
<dbReference type="Gene3D" id="3.40.1090.10">
    <property type="entry name" value="Cytosolic phospholipase A2 catalytic domain"/>
    <property type="match status" value="1"/>
</dbReference>
<dbReference type="InterPro" id="IPR002641">
    <property type="entry name" value="PNPLA_dom"/>
</dbReference>
<feature type="short sequence motif" description="GXGXXG" evidence="4">
    <location>
        <begin position="64"/>
        <end position="69"/>
    </location>
</feature>
<feature type="short sequence motif" description="GXSXG" evidence="4">
    <location>
        <begin position="108"/>
        <end position="112"/>
    </location>
</feature>
<evidence type="ECO:0000256" key="6">
    <source>
        <dbReference type="SAM" id="Phobius"/>
    </source>
</evidence>
<keyword evidence="6" id="KW-0472">Membrane</keyword>
<feature type="compositionally biased region" description="Low complexity" evidence="5">
    <location>
        <begin position="12"/>
        <end position="25"/>
    </location>
</feature>
<dbReference type="Proteomes" id="UP000077266">
    <property type="component" value="Unassembled WGS sequence"/>
</dbReference>
<evidence type="ECO:0000256" key="1">
    <source>
        <dbReference type="ARBA" id="ARBA00022801"/>
    </source>
</evidence>
<keyword evidence="9" id="KW-1185">Reference proteome</keyword>
<organism evidence="8 9">
    <name type="scientific">Exidia glandulosa HHB12029</name>
    <dbReference type="NCBI Taxonomy" id="1314781"/>
    <lineage>
        <taxon>Eukaryota</taxon>
        <taxon>Fungi</taxon>
        <taxon>Dikarya</taxon>
        <taxon>Basidiomycota</taxon>
        <taxon>Agaricomycotina</taxon>
        <taxon>Agaricomycetes</taxon>
        <taxon>Auriculariales</taxon>
        <taxon>Exidiaceae</taxon>
        <taxon>Exidia</taxon>
    </lineage>
</organism>
<dbReference type="AlphaFoldDB" id="A0A166ASR1"/>
<proteinExistence type="predicted"/>
<dbReference type="GO" id="GO:0047499">
    <property type="term" value="F:calcium-independent phospholipase A2 activity"/>
    <property type="evidence" value="ECO:0007669"/>
    <property type="project" value="TreeGrafter"/>
</dbReference>
<dbReference type="InterPro" id="IPR016035">
    <property type="entry name" value="Acyl_Trfase/lysoPLipase"/>
</dbReference>
<feature type="short sequence motif" description="DGA/G" evidence="4">
    <location>
        <begin position="249"/>
        <end position="251"/>
    </location>
</feature>
<dbReference type="PANTHER" id="PTHR24185:SF1">
    <property type="entry name" value="CALCIUM-INDEPENDENT PHOSPHOLIPASE A2-GAMMA"/>
    <property type="match status" value="1"/>
</dbReference>
<dbReference type="Pfam" id="PF01734">
    <property type="entry name" value="Patatin"/>
    <property type="match status" value="1"/>
</dbReference>
<dbReference type="GO" id="GO:0019369">
    <property type="term" value="P:arachidonate metabolic process"/>
    <property type="evidence" value="ECO:0007669"/>
    <property type="project" value="TreeGrafter"/>
</dbReference>
<feature type="active site" description="Proton acceptor" evidence="4">
    <location>
        <position position="249"/>
    </location>
</feature>
<keyword evidence="6" id="KW-1133">Transmembrane helix</keyword>
<dbReference type="EMBL" id="KV425967">
    <property type="protein sequence ID" value="KZV94809.1"/>
    <property type="molecule type" value="Genomic_DNA"/>
</dbReference>
<evidence type="ECO:0000256" key="4">
    <source>
        <dbReference type="PROSITE-ProRule" id="PRU01161"/>
    </source>
</evidence>
<dbReference type="PROSITE" id="PS51635">
    <property type="entry name" value="PNPLA"/>
    <property type="match status" value="1"/>
</dbReference>
<feature type="region of interest" description="Disordered" evidence="5">
    <location>
        <begin position="1"/>
        <end position="25"/>
    </location>
</feature>
<keyword evidence="6" id="KW-0812">Transmembrane</keyword>
<reference evidence="8 9" key="1">
    <citation type="journal article" date="2016" name="Mol. Biol. Evol.">
        <title>Comparative Genomics of Early-Diverging Mushroom-Forming Fungi Provides Insights into the Origins of Lignocellulose Decay Capabilities.</title>
        <authorList>
            <person name="Nagy L.G."/>
            <person name="Riley R."/>
            <person name="Tritt A."/>
            <person name="Adam C."/>
            <person name="Daum C."/>
            <person name="Floudas D."/>
            <person name="Sun H."/>
            <person name="Yadav J.S."/>
            <person name="Pangilinan J."/>
            <person name="Larsson K.H."/>
            <person name="Matsuura K."/>
            <person name="Barry K."/>
            <person name="Labutti K."/>
            <person name="Kuo R."/>
            <person name="Ohm R.A."/>
            <person name="Bhattacharya S.S."/>
            <person name="Shirouzu T."/>
            <person name="Yoshinaga Y."/>
            <person name="Martin F.M."/>
            <person name="Grigoriev I.V."/>
            <person name="Hibbett D.S."/>
        </authorList>
    </citation>
    <scope>NUCLEOTIDE SEQUENCE [LARGE SCALE GENOMIC DNA]</scope>
    <source>
        <strain evidence="8 9">HHB12029</strain>
    </source>
</reference>
<dbReference type="OrthoDB" id="630895at2759"/>
<keyword evidence="1 4" id="KW-0378">Hydrolase</keyword>
<dbReference type="GO" id="GO:0046486">
    <property type="term" value="P:glycerolipid metabolic process"/>
    <property type="evidence" value="ECO:0007669"/>
    <property type="project" value="UniProtKB-ARBA"/>
</dbReference>
<accession>A0A166ASR1</accession>
<name>A0A166ASR1_EXIGL</name>
<dbReference type="GO" id="GO:0016042">
    <property type="term" value="P:lipid catabolic process"/>
    <property type="evidence" value="ECO:0007669"/>
    <property type="project" value="UniProtKB-UniRule"/>
</dbReference>
<dbReference type="STRING" id="1314781.A0A166ASR1"/>
<evidence type="ECO:0000256" key="2">
    <source>
        <dbReference type="ARBA" id="ARBA00022963"/>
    </source>
</evidence>
<gene>
    <name evidence="8" type="ORF">EXIGLDRAFT_766830</name>
</gene>
<dbReference type="InParanoid" id="A0A166ASR1"/>
<feature type="transmembrane region" description="Helical" evidence="6">
    <location>
        <begin position="111"/>
        <end position="135"/>
    </location>
</feature>
<dbReference type="SUPFAM" id="SSF52151">
    <property type="entry name" value="FabD/lysophospholipase-like"/>
    <property type="match status" value="1"/>
</dbReference>
<dbReference type="PANTHER" id="PTHR24185">
    <property type="entry name" value="CALCIUM-INDEPENDENT PHOSPHOLIPASE A2-GAMMA"/>
    <property type="match status" value="1"/>
</dbReference>
<feature type="active site" description="Nucleophile" evidence="4">
    <location>
        <position position="110"/>
    </location>
</feature>
<keyword evidence="3 4" id="KW-0443">Lipid metabolism</keyword>
<dbReference type="GO" id="GO:0016020">
    <property type="term" value="C:membrane"/>
    <property type="evidence" value="ECO:0007669"/>
    <property type="project" value="TreeGrafter"/>
</dbReference>
<evidence type="ECO:0000256" key="3">
    <source>
        <dbReference type="ARBA" id="ARBA00023098"/>
    </source>
</evidence>
<evidence type="ECO:0000313" key="9">
    <source>
        <dbReference type="Proteomes" id="UP000077266"/>
    </source>
</evidence>
<evidence type="ECO:0000259" key="7">
    <source>
        <dbReference type="PROSITE" id="PS51635"/>
    </source>
</evidence>
<keyword evidence="2 4" id="KW-0442">Lipid degradation</keyword>